<dbReference type="InterPro" id="IPR002347">
    <property type="entry name" value="SDR_fam"/>
</dbReference>
<dbReference type="GO" id="GO:0016491">
    <property type="term" value="F:oxidoreductase activity"/>
    <property type="evidence" value="ECO:0007669"/>
    <property type="project" value="UniProtKB-KW"/>
</dbReference>
<dbReference type="RefSeq" id="WP_058460342.1">
    <property type="nucleotide sequence ID" value="NZ_CAAAIY010000002.1"/>
</dbReference>
<proteinExistence type="inferred from homology"/>
<evidence type="ECO:0000313" key="5">
    <source>
        <dbReference type="Proteomes" id="UP000054695"/>
    </source>
</evidence>
<accession>A0A0W0RJK6</accession>
<dbReference type="EMBL" id="LNXU01000032">
    <property type="protein sequence ID" value="KTC71176.1"/>
    <property type="molecule type" value="Genomic_DNA"/>
</dbReference>
<keyword evidence="5" id="KW-1185">Reference proteome</keyword>
<dbReference type="PATRIC" id="fig|447.4.peg.2931"/>
<dbReference type="PROSITE" id="PS00061">
    <property type="entry name" value="ADH_SHORT"/>
    <property type="match status" value="1"/>
</dbReference>
<keyword evidence="2" id="KW-0560">Oxidoreductase</keyword>
<evidence type="ECO:0000256" key="1">
    <source>
        <dbReference type="ARBA" id="ARBA00006484"/>
    </source>
</evidence>
<sequence length="253" mass="28474">MIVITGGGSGIGRSLAFSLAKRDQSILIVGRREQLLQETAAFSSKIQYVCADVSAHEGLKEIKNRLNHVNQVSALVNNAGTLNPLVLLKDVEPKDWTHAFNTNLNAALFLPQMLYDKLTHGRVLNISSGAAYFAIRGWGAYCASKAALSMLTKCWQLESDSIAFASVMPGIIDTKMQEIARSNENPAYEQINFYKRLKEANRLISPDTVAEFLTWLLLDVDKKTFVSKEWDIYDTEHHKAWIKPPHQVLYWDF</sequence>
<evidence type="ECO:0000256" key="3">
    <source>
        <dbReference type="RuleBase" id="RU000363"/>
    </source>
</evidence>
<reference evidence="4 5" key="1">
    <citation type="submission" date="2015-11" db="EMBL/GenBank/DDBJ databases">
        <title>Genomic analysis of 38 Legionella species identifies large and diverse effector repertoires.</title>
        <authorList>
            <person name="Burstein D."/>
            <person name="Amaro F."/>
            <person name="Zusman T."/>
            <person name="Lifshitz Z."/>
            <person name="Cohen O."/>
            <person name="Gilbert J.A."/>
            <person name="Pupko T."/>
            <person name="Shuman H.A."/>
            <person name="Segal G."/>
        </authorList>
    </citation>
    <scope>NUCLEOTIDE SEQUENCE [LARGE SCALE GENOMIC DNA]</scope>
    <source>
        <strain evidence="4 5">WIGA</strain>
    </source>
</reference>
<dbReference type="AlphaFoldDB" id="A0A0W0RJK6"/>
<dbReference type="PRINTS" id="PR00080">
    <property type="entry name" value="SDRFAMILY"/>
</dbReference>
<dbReference type="InterPro" id="IPR020904">
    <property type="entry name" value="Sc_DH/Rdtase_CS"/>
</dbReference>
<dbReference type="PRINTS" id="PR00081">
    <property type="entry name" value="GDHRDH"/>
</dbReference>
<dbReference type="STRING" id="447.Lboz_2753"/>
<protein>
    <submittedName>
        <fullName evidence="4">Sepiapterin reductase</fullName>
    </submittedName>
</protein>
<dbReference type="Pfam" id="PF00106">
    <property type="entry name" value="adh_short"/>
    <property type="match status" value="1"/>
</dbReference>
<gene>
    <name evidence="4" type="primary">yueD_1</name>
    <name evidence="4" type="ORF">Lboz_2753</name>
</gene>
<name>A0A0W0RJK6_LEGBO</name>
<evidence type="ECO:0000256" key="2">
    <source>
        <dbReference type="ARBA" id="ARBA00023002"/>
    </source>
</evidence>
<organism evidence="4 5">
    <name type="scientific">Legionella bozemanae</name>
    <name type="common">Fluoribacter bozemanae</name>
    <dbReference type="NCBI Taxonomy" id="447"/>
    <lineage>
        <taxon>Bacteria</taxon>
        <taxon>Pseudomonadati</taxon>
        <taxon>Pseudomonadota</taxon>
        <taxon>Gammaproteobacteria</taxon>
        <taxon>Legionellales</taxon>
        <taxon>Legionellaceae</taxon>
        <taxon>Legionella</taxon>
    </lineage>
</organism>
<comment type="similarity">
    <text evidence="1 3">Belongs to the short-chain dehydrogenases/reductases (SDR) family.</text>
</comment>
<dbReference type="SUPFAM" id="SSF51735">
    <property type="entry name" value="NAD(P)-binding Rossmann-fold domains"/>
    <property type="match status" value="1"/>
</dbReference>
<dbReference type="Proteomes" id="UP000054695">
    <property type="component" value="Unassembled WGS sequence"/>
</dbReference>
<dbReference type="InterPro" id="IPR036291">
    <property type="entry name" value="NAD(P)-bd_dom_sf"/>
</dbReference>
<dbReference type="Gene3D" id="3.40.50.720">
    <property type="entry name" value="NAD(P)-binding Rossmann-like Domain"/>
    <property type="match status" value="1"/>
</dbReference>
<comment type="caution">
    <text evidence="4">The sequence shown here is derived from an EMBL/GenBank/DDBJ whole genome shotgun (WGS) entry which is preliminary data.</text>
</comment>
<evidence type="ECO:0000313" key="4">
    <source>
        <dbReference type="EMBL" id="KTC71176.1"/>
    </source>
</evidence>
<dbReference type="OrthoDB" id="9794387at2"/>
<dbReference type="PANTHER" id="PTHR42901">
    <property type="entry name" value="ALCOHOL DEHYDROGENASE"/>
    <property type="match status" value="1"/>
</dbReference>
<dbReference type="PANTHER" id="PTHR42901:SF1">
    <property type="entry name" value="ALCOHOL DEHYDROGENASE"/>
    <property type="match status" value="1"/>
</dbReference>